<sequence>MFTTEELLDSESWSEAQQAMKQLFEVEGFQTYFNEVGNLFVRLKGSENKKETILTGSHVDTVKSGGYYDRQLGVLGGYLAVKYLKETYGQPVRNIEVFYLAEEEGSRFPFCMWGSKYIAGQVTLVPTHFLVQHVIQ</sequence>
<dbReference type="PANTHER" id="PTHR32494:SF5">
    <property type="entry name" value="ALLANTOATE AMIDOHYDROLASE"/>
    <property type="match status" value="1"/>
</dbReference>
<dbReference type="Proteomes" id="UP000595349">
    <property type="component" value="Chromosome"/>
</dbReference>
<dbReference type="SUPFAM" id="SSF53187">
    <property type="entry name" value="Zn-dependent exopeptidases"/>
    <property type="match status" value="1"/>
</dbReference>
<keyword evidence="1 3" id="KW-0378">Hydrolase</keyword>
<dbReference type="KEGG" id="scib:HUG20_14855"/>
<dbReference type="InterPro" id="IPR010158">
    <property type="entry name" value="Amidase_Cbmase"/>
</dbReference>
<feature type="domain" description="Peptidase M28" evidence="2">
    <location>
        <begin position="38"/>
        <end position="119"/>
    </location>
</feature>
<dbReference type="EMBL" id="CP054706">
    <property type="protein sequence ID" value="QQK81048.1"/>
    <property type="molecule type" value="Genomic_DNA"/>
</dbReference>
<evidence type="ECO:0000313" key="4">
    <source>
        <dbReference type="Proteomes" id="UP000595349"/>
    </source>
</evidence>
<evidence type="ECO:0000256" key="1">
    <source>
        <dbReference type="ARBA" id="ARBA00022801"/>
    </source>
</evidence>
<protein>
    <submittedName>
        <fullName evidence="3">M20/M25/M40 family metallo-hydrolase</fullName>
    </submittedName>
</protein>
<dbReference type="Gene3D" id="3.40.630.10">
    <property type="entry name" value="Zn peptidases"/>
    <property type="match status" value="1"/>
</dbReference>
<evidence type="ECO:0000313" key="3">
    <source>
        <dbReference type="EMBL" id="QQK81048.1"/>
    </source>
</evidence>
<proteinExistence type="predicted"/>
<dbReference type="Pfam" id="PF04389">
    <property type="entry name" value="Peptidase_M28"/>
    <property type="match status" value="1"/>
</dbReference>
<name>A0A7T7CGD2_9BACI</name>
<gene>
    <name evidence="3" type="ORF">HUG20_14855</name>
</gene>
<dbReference type="RefSeq" id="WP_200085481.1">
    <property type="nucleotide sequence ID" value="NZ_CP054706.1"/>
</dbReference>
<evidence type="ECO:0000259" key="2">
    <source>
        <dbReference type="Pfam" id="PF04389"/>
    </source>
</evidence>
<dbReference type="PANTHER" id="PTHR32494">
    <property type="entry name" value="ALLANTOATE DEIMINASE-RELATED"/>
    <property type="match status" value="1"/>
</dbReference>
<accession>A0A7T7CGD2</accession>
<dbReference type="AlphaFoldDB" id="A0A7T7CGD2"/>
<keyword evidence="4" id="KW-1185">Reference proteome</keyword>
<reference evidence="3 4" key="1">
    <citation type="submission" date="2020-06" db="EMBL/GenBank/DDBJ databases">
        <title>Genomic analysis of Salicibibacter sp. NKC21-4.</title>
        <authorList>
            <person name="Oh Y.J."/>
        </authorList>
    </citation>
    <scope>NUCLEOTIDE SEQUENCE [LARGE SCALE GENOMIC DNA]</scope>
    <source>
        <strain evidence="3 4">NKC21-4</strain>
    </source>
</reference>
<organism evidence="3 4">
    <name type="scientific">Salicibibacter cibi</name>
    <dbReference type="NCBI Taxonomy" id="2743001"/>
    <lineage>
        <taxon>Bacteria</taxon>
        <taxon>Bacillati</taxon>
        <taxon>Bacillota</taxon>
        <taxon>Bacilli</taxon>
        <taxon>Bacillales</taxon>
        <taxon>Bacillaceae</taxon>
        <taxon>Salicibibacter</taxon>
    </lineage>
</organism>
<dbReference type="GO" id="GO:0016813">
    <property type="term" value="F:hydrolase activity, acting on carbon-nitrogen (but not peptide) bonds, in linear amidines"/>
    <property type="evidence" value="ECO:0007669"/>
    <property type="project" value="InterPro"/>
</dbReference>
<dbReference type="InterPro" id="IPR007484">
    <property type="entry name" value="Peptidase_M28"/>
</dbReference>